<sequence length="76" mass="8555">MYSGTGQRASQPESQAANSFAHLLANHTARDLNQRQREELRGTISHANHLVIEDALAYPVFLATPARVIDWSRRIK</sequence>
<accession>A0A5B7K986</accession>
<evidence type="ECO:0000313" key="1">
    <source>
        <dbReference type="EMBL" id="MPD06992.1"/>
    </source>
</evidence>
<dbReference type="AlphaFoldDB" id="A0A5B7K986"/>
<evidence type="ECO:0000313" key="2">
    <source>
        <dbReference type="Proteomes" id="UP000324222"/>
    </source>
</evidence>
<dbReference type="EMBL" id="VSRR010154095">
    <property type="protein sequence ID" value="MPD06992.1"/>
    <property type="molecule type" value="Genomic_DNA"/>
</dbReference>
<gene>
    <name evidence="1" type="ORF">E2C01_102832</name>
</gene>
<keyword evidence="2" id="KW-1185">Reference proteome</keyword>
<organism evidence="1 2">
    <name type="scientific">Portunus trituberculatus</name>
    <name type="common">Swimming crab</name>
    <name type="synonym">Neptunus trituberculatus</name>
    <dbReference type="NCBI Taxonomy" id="210409"/>
    <lineage>
        <taxon>Eukaryota</taxon>
        <taxon>Metazoa</taxon>
        <taxon>Ecdysozoa</taxon>
        <taxon>Arthropoda</taxon>
        <taxon>Crustacea</taxon>
        <taxon>Multicrustacea</taxon>
        <taxon>Malacostraca</taxon>
        <taxon>Eumalacostraca</taxon>
        <taxon>Eucarida</taxon>
        <taxon>Decapoda</taxon>
        <taxon>Pleocyemata</taxon>
        <taxon>Brachyura</taxon>
        <taxon>Eubrachyura</taxon>
        <taxon>Portunoidea</taxon>
        <taxon>Portunidae</taxon>
        <taxon>Portuninae</taxon>
        <taxon>Portunus</taxon>
    </lineage>
</organism>
<name>A0A5B7K986_PORTR</name>
<comment type="caution">
    <text evidence="1">The sequence shown here is derived from an EMBL/GenBank/DDBJ whole genome shotgun (WGS) entry which is preliminary data.</text>
</comment>
<protein>
    <submittedName>
        <fullName evidence="1">Uncharacterized protein</fullName>
    </submittedName>
</protein>
<proteinExistence type="predicted"/>
<reference evidence="1 2" key="1">
    <citation type="submission" date="2019-05" db="EMBL/GenBank/DDBJ databases">
        <title>Another draft genome of Portunus trituberculatus and its Hox gene families provides insights of decapod evolution.</title>
        <authorList>
            <person name="Jeong J.-H."/>
            <person name="Song I."/>
            <person name="Kim S."/>
            <person name="Choi T."/>
            <person name="Kim D."/>
            <person name="Ryu S."/>
            <person name="Kim W."/>
        </authorList>
    </citation>
    <scope>NUCLEOTIDE SEQUENCE [LARGE SCALE GENOMIC DNA]</scope>
    <source>
        <tissue evidence="1">Muscle</tissue>
    </source>
</reference>
<dbReference type="Proteomes" id="UP000324222">
    <property type="component" value="Unassembled WGS sequence"/>
</dbReference>